<feature type="chain" id="PRO_5037020365" evidence="7">
    <location>
        <begin position="30"/>
        <end position="262"/>
    </location>
</feature>
<comment type="similarity">
    <text evidence="1">Belongs to the peptidase S1 family.</text>
</comment>
<reference evidence="9" key="1">
    <citation type="submission" date="2020-10" db="EMBL/GenBank/DDBJ databases">
        <title>Diversity and distribution of actinomycetes associated with coral in the coast of Hainan.</title>
        <authorList>
            <person name="Li F."/>
        </authorList>
    </citation>
    <scope>NUCLEOTIDE SEQUENCE</scope>
    <source>
        <strain evidence="9">HNM0983</strain>
    </source>
</reference>
<evidence type="ECO:0000256" key="7">
    <source>
        <dbReference type="SAM" id="SignalP"/>
    </source>
</evidence>
<keyword evidence="3 6" id="KW-0378">Hydrolase</keyword>
<accession>A0A929G2R5</accession>
<dbReference type="SUPFAM" id="SSF50494">
    <property type="entry name" value="Trypsin-like serine proteases"/>
    <property type="match status" value="1"/>
</dbReference>
<dbReference type="Pfam" id="PF00089">
    <property type="entry name" value="Trypsin"/>
    <property type="match status" value="1"/>
</dbReference>
<dbReference type="PANTHER" id="PTHR24276">
    <property type="entry name" value="POLYSERASE-RELATED"/>
    <property type="match status" value="1"/>
</dbReference>
<dbReference type="SMART" id="SM00020">
    <property type="entry name" value="Tryp_SPc"/>
    <property type="match status" value="1"/>
</dbReference>
<evidence type="ECO:0000256" key="1">
    <source>
        <dbReference type="ARBA" id="ARBA00007664"/>
    </source>
</evidence>
<evidence type="ECO:0000256" key="3">
    <source>
        <dbReference type="ARBA" id="ARBA00022801"/>
    </source>
</evidence>
<organism evidence="9 10">
    <name type="scientific">Saccharopolyspora montiporae</name>
    <dbReference type="NCBI Taxonomy" id="2781240"/>
    <lineage>
        <taxon>Bacteria</taxon>
        <taxon>Bacillati</taxon>
        <taxon>Actinomycetota</taxon>
        <taxon>Actinomycetes</taxon>
        <taxon>Pseudonocardiales</taxon>
        <taxon>Pseudonocardiaceae</taxon>
        <taxon>Saccharopolyspora</taxon>
    </lineage>
</organism>
<keyword evidence="4 6" id="KW-0720">Serine protease</keyword>
<dbReference type="AlphaFoldDB" id="A0A929G2R5"/>
<keyword evidence="2 6" id="KW-0645">Protease</keyword>
<dbReference type="EMBL" id="JADEYC010000032">
    <property type="protein sequence ID" value="MBE9376088.1"/>
    <property type="molecule type" value="Genomic_DNA"/>
</dbReference>
<dbReference type="FunFam" id="2.40.10.10:FF:000077">
    <property type="entry name" value="Predicted protein"/>
    <property type="match status" value="1"/>
</dbReference>
<name>A0A929G2R5_9PSEU</name>
<dbReference type="PRINTS" id="PR00722">
    <property type="entry name" value="CHYMOTRYPSIN"/>
</dbReference>
<dbReference type="GO" id="GO:0004252">
    <property type="term" value="F:serine-type endopeptidase activity"/>
    <property type="evidence" value="ECO:0007669"/>
    <property type="project" value="InterPro"/>
</dbReference>
<evidence type="ECO:0000256" key="6">
    <source>
        <dbReference type="RuleBase" id="RU363034"/>
    </source>
</evidence>
<evidence type="ECO:0000313" key="10">
    <source>
        <dbReference type="Proteomes" id="UP000598360"/>
    </source>
</evidence>
<dbReference type="PROSITE" id="PS00135">
    <property type="entry name" value="TRYPSIN_SER"/>
    <property type="match status" value="1"/>
</dbReference>
<evidence type="ECO:0000256" key="4">
    <source>
        <dbReference type="ARBA" id="ARBA00022825"/>
    </source>
</evidence>
<comment type="caution">
    <text evidence="9">The sequence shown here is derived from an EMBL/GenBank/DDBJ whole genome shotgun (WGS) entry which is preliminary data.</text>
</comment>
<dbReference type="InterPro" id="IPR001314">
    <property type="entry name" value="Peptidase_S1A"/>
</dbReference>
<sequence length="262" mass="26530">MPAARASARFAALAAAGLAALATATAAHAQAPQDEPDPLIIGGEDAEIADHPFTVALTDPGGSQFCGGSLVAPDKVLTAAHCTEGEQPAGIQVVSGRTEMSSQEGTVSEVTDIWSHPEYGGGSMAFDVSVLTLAEPVSETPVELAAPDDPGYAPDTDATILGWGTTSEGGQTSDHLQKAVVPVNADEACSAAYPEYTPDGMVCAGYPEGGTDACQGDSGGPMVVDNRIIGVTSFGNGCARPDNPGVYARVGSYYDELQAQIG</sequence>
<feature type="signal peptide" evidence="7">
    <location>
        <begin position="1"/>
        <end position="29"/>
    </location>
</feature>
<keyword evidence="5" id="KW-1015">Disulfide bond</keyword>
<dbReference type="Gene3D" id="2.40.10.10">
    <property type="entry name" value="Trypsin-like serine proteases"/>
    <property type="match status" value="1"/>
</dbReference>
<proteinExistence type="inferred from homology"/>
<evidence type="ECO:0000259" key="8">
    <source>
        <dbReference type="PROSITE" id="PS50240"/>
    </source>
</evidence>
<dbReference type="Proteomes" id="UP000598360">
    <property type="component" value="Unassembled WGS sequence"/>
</dbReference>
<dbReference type="CDD" id="cd00190">
    <property type="entry name" value="Tryp_SPc"/>
    <property type="match status" value="1"/>
</dbReference>
<dbReference type="PROSITE" id="PS50240">
    <property type="entry name" value="TRYPSIN_DOM"/>
    <property type="match status" value="1"/>
</dbReference>
<keyword evidence="7" id="KW-0732">Signal</keyword>
<dbReference type="InterPro" id="IPR009003">
    <property type="entry name" value="Peptidase_S1_PA"/>
</dbReference>
<dbReference type="InterPro" id="IPR050430">
    <property type="entry name" value="Peptidase_S1"/>
</dbReference>
<evidence type="ECO:0000313" key="9">
    <source>
        <dbReference type="EMBL" id="MBE9376088.1"/>
    </source>
</evidence>
<keyword evidence="10" id="KW-1185">Reference proteome</keyword>
<evidence type="ECO:0000256" key="5">
    <source>
        <dbReference type="ARBA" id="ARBA00023157"/>
    </source>
</evidence>
<dbReference type="InterPro" id="IPR033116">
    <property type="entry name" value="TRYPSIN_SER"/>
</dbReference>
<dbReference type="InterPro" id="IPR043504">
    <property type="entry name" value="Peptidase_S1_PA_chymotrypsin"/>
</dbReference>
<feature type="domain" description="Peptidase S1" evidence="8">
    <location>
        <begin position="40"/>
        <end position="262"/>
    </location>
</feature>
<dbReference type="PROSITE" id="PS00134">
    <property type="entry name" value="TRYPSIN_HIS"/>
    <property type="match status" value="1"/>
</dbReference>
<dbReference type="RefSeq" id="WP_193929538.1">
    <property type="nucleotide sequence ID" value="NZ_JADEYC010000032.1"/>
</dbReference>
<dbReference type="GO" id="GO:0006508">
    <property type="term" value="P:proteolysis"/>
    <property type="evidence" value="ECO:0007669"/>
    <property type="project" value="UniProtKB-KW"/>
</dbReference>
<gene>
    <name evidence="9" type="ORF">IQ251_16675</name>
</gene>
<dbReference type="InterPro" id="IPR018114">
    <property type="entry name" value="TRYPSIN_HIS"/>
</dbReference>
<protein>
    <submittedName>
        <fullName evidence="9">Serine protease</fullName>
    </submittedName>
</protein>
<dbReference type="InterPro" id="IPR001254">
    <property type="entry name" value="Trypsin_dom"/>
</dbReference>
<dbReference type="PANTHER" id="PTHR24276:SF98">
    <property type="entry name" value="FI18310P1-RELATED"/>
    <property type="match status" value="1"/>
</dbReference>
<evidence type="ECO:0000256" key="2">
    <source>
        <dbReference type="ARBA" id="ARBA00022670"/>
    </source>
</evidence>